<dbReference type="SUPFAM" id="SSF53756">
    <property type="entry name" value="UDP-Glycosyltransferase/glycogen phosphorylase"/>
    <property type="match status" value="1"/>
</dbReference>
<evidence type="ECO:0000256" key="1">
    <source>
        <dbReference type="SAM" id="MobiDB-lite"/>
    </source>
</evidence>
<dbReference type="Gene3D" id="3.40.50.2000">
    <property type="entry name" value="Glycogen Phosphorylase B"/>
    <property type="match status" value="1"/>
</dbReference>
<dbReference type="EMBL" id="WLVL01000039">
    <property type="protein sequence ID" value="MTB72378.1"/>
    <property type="molecule type" value="Genomic_DNA"/>
</dbReference>
<organism evidence="2 3">
    <name type="scientific">Arsenicicoccus cauae</name>
    <dbReference type="NCBI Taxonomy" id="2663847"/>
    <lineage>
        <taxon>Bacteria</taxon>
        <taxon>Bacillati</taxon>
        <taxon>Actinomycetota</taxon>
        <taxon>Actinomycetes</taxon>
        <taxon>Micrococcales</taxon>
        <taxon>Intrasporangiaceae</taxon>
        <taxon>Arsenicicoccus</taxon>
    </lineage>
</organism>
<name>A0A6I3IDP5_9MICO</name>
<accession>A0A6I3IDP5</accession>
<sequence>MIGWYVHHQGRGHLHRARSITAHLDDEVTVLSTLPREDWAADWVELPRDDVEGAIDASPGGRLHYAPVGNRGHTDRLATIAAWVRRARPRLVVVDVSVEVTVLVRTLGIPVVVMAMPGDRDDAPHELGHDLAQGIVAPWPGELYQPAYLRRRAHKVTYAGGISRHAGRPLPAPDDDSPVAPSGPPGAGARKVLLLGGAGGSRLSPADLDAARAATPGWEWTVAGPLGRWYADVLPLVTSTDVAVIAAGQNSVADVAAAGRRAVVIAEDRPFDEQRATAGVLRQHGLAVVREAWPSDWAGVLDEAMALDPAWERWRTDGAAARAARAVEAAAEGVTGAERAEGATRTVDAP</sequence>
<dbReference type="AlphaFoldDB" id="A0A6I3IDP5"/>
<protein>
    <recommendedName>
        <fullName evidence="4">Glycosyl transferase family 28 C-terminal domain-containing protein</fullName>
    </recommendedName>
</protein>
<gene>
    <name evidence="2" type="ORF">GGG17_10430</name>
</gene>
<reference evidence="2 3" key="1">
    <citation type="submission" date="2019-11" db="EMBL/GenBank/DDBJ databases">
        <title>Whole genome sequencing identifies a novel species of the genus Arsenicicoccus isolated from human blood.</title>
        <authorList>
            <person name="Jeong J.H."/>
            <person name="Kweon O.J."/>
            <person name="Kim H.R."/>
            <person name="Kim T.-H."/>
            <person name="Ha S.-M."/>
            <person name="Lee M.-K."/>
        </authorList>
    </citation>
    <scope>NUCLEOTIDE SEQUENCE [LARGE SCALE GENOMIC DNA]</scope>
    <source>
        <strain evidence="2 3">MKL-02</strain>
    </source>
</reference>
<proteinExistence type="predicted"/>
<evidence type="ECO:0008006" key="4">
    <source>
        <dbReference type="Google" id="ProtNLM"/>
    </source>
</evidence>
<dbReference type="Proteomes" id="UP000431092">
    <property type="component" value="Unassembled WGS sequence"/>
</dbReference>
<evidence type="ECO:0000313" key="2">
    <source>
        <dbReference type="EMBL" id="MTB72378.1"/>
    </source>
</evidence>
<dbReference type="RefSeq" id="WP_154593672.1">
    <property type="nucleotide sequence ID" value="NZ_WLVL01000039.1"/>
</dbReference>
<feature type="region of interest" description="Disordered" evidence="1">
    <location>
        <begin position="164"/>
        <end position="186"/>
    </location>
</feature>
<keyword evidence="3" id="KW-1185">Reference proteome</keyword>
<evidence type="ECO:0000313" key="3">
    <source>
        <dbReference type="Proteomes" id="UP000431092"/>
    </source>
</evidence>
<comment type="caution">
    <text evidence="2">The sequence shown here is derived from an EMBL/GenBank/DDBJ whole genome shotgun (WGS) entry which is preliminary data.</text>
</comment>